<organism evidence="1 2">
    <name type="scientific">Shewanella algae</name>
    <dbReference type="NCBI Taxonomy" id="38313"/>
    <lineage>
        <taxon>Bacteria</taxon>
        <taxon>Pseudomonadati</taxon>
        <taxon>Pseudomonadota</taxon>
        <taxon>Gammaproteobacteria</taxon>
        <taxon>Alteromonadales</taxon>
        <taxon>Shewanellaceae</taxon>
        <taxon>Shewanella</taxon>
    </lineage>
</organism>
<name>A0AAD1KBD7_9GAMM</name>
<gene>
    <name evidence="1" type="ORF">TUM17379_29130</name>
</gene>
<dbReference type="RefSeq" id="WP_208147354.1">
    <property type="nucleotide sequence ID" value="NZ_AP024613.1"/>
</dbReference>
<dbReference type="Proteomes" id="UP000825078">
    <property type="component" value="Chromosome"/>
</dbReference>
<dbReference type="AlphaFoldDB" id="A0AAD1KBD7"/>
<sequence length="91" mass="10292">MLDNSLAGYDFDNSQYIRQEADDSVSAINIRLDADKLLAIPFAKRRMFEVKGMRSTYIVHESAAERLIALNANGLHLVPLLEWDMGFGFTI</sequence>
<accession>A0AAD1KBD7</accession>
<dbReference type="EMBL" id="AP024613">
    <property type="protein sequence ID" value="BCV45895.1"/>
    <property type="molecule type" value="Genomic_DNA"/>
</dbReference>
<evidence type="ECO:0000313" key="1">
    <source>
        <dbReference type="EMBL" id="BCV45895.1"/>
    </source>
</evidence>
<reference evidence="1" key="1">
    <citation type="submission" date="2021-05" db="EMBL/GenBank/DDBJ databases">
        <title>Molecular characterization for Shewanella algae harboring chromosomal blaOXA-55-like strains isolated from clinical and environment sample.</title>
        <authorList>
            <person name="Ohama Y."/>
            <person name="Aoki K."/>
            <person name="Harada S."/>
            <person name="Moriya K."/>
            <person name="Ishii Y."/>
            <person name="Tateda K."/>
        </authorList>
    </citation>
    <scope>NUCLEOTIDE SEQUENCE</scope>
    <source>
        <strain evidence="1">TUM17379</strain>
    </source>
</reference>
<protein>
    <submittedName>
        <fullName evidence="1">Uncharacterized protein</fullName>
    </submittedName>
</protein>
<proteinExistence type="predicted"/>
<evidence type="ECO:0000313" key="2">
    <source>
        <dbReference type="Proteomes" id="UP000825078"/>
    </source>
</evidence>